<evidence type="ECO:0000256" key="4">
    <source>
        <dbReference type="ARBA" id="ARBA00022679"/>
    </source>
</evidence>
<accession>A0A0P1LGT7</accession>
<evidence type="ECO:0000313" key="8">
    <source>
        <dbReference type="EMBL" id="CUS90211.1"/>
    </source>
</evidence>
<accession>A0A0P1LXA9</accession>
<dbReference type="SUPFAM" id="SSF53448">
    <property type="entry name" value="Nucleotide-diphospho-sugar transferases"/>
    <property type="match status" value="1"/>
</dbReference>
<dbReference type="Gene3D" id="3.90.550.10">
    <property type="entry name" value="Spore Coat Polysaccharide Biosynthesis Protein SpsA, Chain A"/>
    <property type="match status" value="1"/>
</dbReference>
<accession>A0A0N7MNS3</accession>
<keyword evidence="2" id="KW-1003">Cell membrane</keyword>
<accession>A0A0P1LEW0</accession>
<accession>A0A0N7MTG9</accession>
<evidence type="ECO:0000313" key="11">
    <source>
        <dbReference type="Proteomes" id="UP000182200"/>
    </source>
</evidence>
<evidence type="ECO:0000313" key="9">
    <source>
        <dbReference type="EMBL" id="CUU04181.1"/>
    </source>
</evidence>
<dbReference type="InterPro" id="IPR029044">
    <property type="entry name" value="Nucleotide-diphossugar_trans"/>
</dbReference>
<dbReference type="AlphaFoldDB" id="A0A0N7MNS3"/>
<dbReference type="InterPro" id="IPR001173">
    <property type="entry name" value="Glyco_trans_2-like"/>
</dbReference>
<gene>
    <name evidence="9" type="ORF">JGI4_00949</name>
    <name evidence="8" type="ORF">JGI8_01399</name>
</gene>
<organism evidence="9 10">
    <name type="scientific">Candidatus Kryptonium thompsonii</name>
    <dbReference type="NCBI Taxonomy" id="1633631"/>
    <lineage>
        <taxon>Bacteria</taxon>
        <taxon>Pseudomonadati</taxon>
        <taxon>Candidatus Kryptoniota</taxon>
        <taxon>Candidatus Kryptonium</taxon>
    </lineage>
</organism>
<evidence type="ECO:0000259" key="7">
    <source>
        <dbReference type="Pfam" id="PF00535"/>
    </source>
</evidence>
<evidence type="ECO:0000256" key="6">
    <source>
        <dbReference type="SAM" id="Phobius"/>
    </source>
</evidence>
<comment type="subcellular location">
    <subcellularLocation>
        <location evidence="1">Cell membrane</location>
    </subcellularLocation>
</comment>
<keyword evidence="11" id="KW-1185">Reference proteome</keyword>
<accession>A0A0S4MZH0</accession>
<dbReference type="EMBL" id="FAOP01000004">
    <property type="protein sequence ID" value="CUU04181.1"/>
    <property type="molecule type" value="Genomic_DNA"/>
</dbReference>
<keyword evidence="4 9" id="KW-0808">Transferase</keyword>
<accession>A0A0P1LDB5</accession>
<dbReference type="Proteomes" id="UP000182200">
    <property type="component" value="Unassembled WGS sequence"/>
</dbReference>
<protein>
    <submittedName>
        <fullName evidence="9">Glycosyltransferase like family 2</fullName>
    </submittedName>
</protein>
<proteinExistence type="predicted"/>
<accession>A0A0P1MTI9</accession>
<dbReference type="STRING" id="1633631.GCA_001442925_00948"/>
<keyword evidence="5 6" id="KW-0472">Membrane</keyword>
<dbReference type="EMBL" id="CZVI01000020">
    <property type="protein sequence ID" value="CUS90211.1"/>
    <property type="molecule type" value="Genomic_DNA"/>
</dbReference>
<dbReference type="Proteomes" id="UP000182011">
    <property type="component" value="Unassembled WGS sequence"/>
</dbReference>
<evidence type="ECO:0000256" key="3">
    <source>
        <dbReference type="ARBA" id="ARBA00022676"/>
    </source>
</evidence>
<reference evidence="8 11" key="2">
    <citation type="submission" date="2015-11" db="EMBL/GenBank/DDBJ databases">
        <authorList>
            <person name="Varghese N."/>
        </authorList>
    </citation>
    <scope>NUCLEOTIDE SEQUENCE [LARGE SCALE GENOMIC DNA]</scope>
    <source>
        <strain evidence="8 11">JGI-8</strain>
    </source>
</reference>
<reference evidence="9 10" key="1">
    <citation type="submission" date="2015-11" db="EMBL/GenBank/DDBJ databases">
        <authorList>
            <person name="Zhang Y."/>
            <person name="Guo Z."/>
        </authorList>
    </citation>
    <scope>NUCLEOTIDE SEQUENCE [LARGE SCALE GENOMIC DNA]</scope>
    <source>
        <strain evidence="9">JGI-4</strain>
    </source>
</reference>
<dbReference type="RefSeq" id="WP_047134091.1">
    <property type="nucleotide sequence ID" value="NZ_CZVI01000020.1"/>
</dbReference>
<dbReference type="Pfam" id="PF00535">
    <property type="entry name" value="Glycos_transf_2"/>
    <property type="match status" value="1"/>
</dbReference>
<evidence type="ECO:0000256" key="2">
    <source>
        <dbReference type="ARBA" id="ARBA00022475"/>
    </source>
</evidence>
<dbReference type="OrthoDB" id="9810303at2"/>
<evidence type="ECO:0000256" key="5">
    <source>
        <dbReference type="ARBA" id="ARBA00023136"/>
    </source>
</evidence>
<dbReference type="PANTHER" id="PTHR43646">
    <property type="entry name" value="GLYCOSYLTRANSFERASE"/>
    <property type="match status" value="1"/>
</dbReference>
<name>A0A0N7MNS3_9BACT</name>
<evidence type="ECO:0000313" key="10">
    <source>
        <dbReference type="Proteomes" id="UP000182011"/>
    </source>
</evidence>
<keyword evidence="6" id="KW-1133">Transmembrane helix</keyword>
<keyword evidence="6" id="KW-0812">Transmembrane</keyword>
<keyword evidence="3" id="KW-0328">Glycosyltransferase</keyword>
<dbReference type="GO" id="GO:0016757">
    <property type="term" value="F:glycosyltransferase activity"/>
    <property type="evidence" value="ECO:0007669"/>
    <property type="project" value="UniProtKB-KW"/>
</dbReference>
<dbReference type="PANTHER" id="PTHR43646:SF2">
    <property type="entry name" value="GLYCOSYLTRANSFERASE 2-LIKE DOMAIN-CONTAINING PROTEIN"/>
    <property type="match status" value="1"/>
</dbReference>
<feature type="transmembrane region" description="Helical" evidence="6">
    <location>
        <begin position="212"/>
        <end position="230"/>
    </location>
</feature>
<feature type="domain" description="Glycosyltransferase 2-like" evidence="7">
    <location>
        <begin position="5"/>
        <end position="147"/>
    </location>
</feature>
<accession>A0A0P1MW40</accession>
<sequence>MKRFSVIIPTLNEERTLLWAEKTFTNEVKQNYDVEVIISDGGSTDNTIEIAKRFADKIVLNELGEKQTIASGRNLGALNSNGEILVFLNADARISDIDTFFKLCNNLMKMPQVVALSFEVEVYPEEETFKDKIFHWFLNKFFALLNVIGLGMGRGECNVVKREVFFSINGYNDKLVAGEDFELYVRLRRLGKIINVYGVKIYESPRRYRKYGYLRTIALWFFNSVSIILFKKSISSKWDMVR</sequence>
<dbReference type="GO" id="GO:0005886">
    <property type="term" value="C:plasma membrane"/>
    <property type="evidence" value="ECO:0007669"/>
    <property type="project" value="UniProtKB-SubCell"/>
</dbReference>
<evidence type="ECO:0000256" key="1">
    <source>
        <dbReference type="ARBA" id="ARBA00004236"/>
    </source>
</evidence>